<feature type="region of interest" description="Disordered" evidence="5">
    <location>
        <begin position="355"/>
        <end position="383"/>
    </location>
</feature>
<evidence type="ECO:0000259" key="6">
    <source>
        <dbReference type="PROSITE" id="PS50893"/>
    </source>
</evidence>
<evidence type="ECO:0000313" key="10">
    <source>
        <dbReference type="Proteomes" id="UP000515498"/>
    </source>
</evidence>
<dbReference type="InterPro" id="IPR027417">
    <property type="entry name" value="P-loop_NTPase"/>
</dbReference>
<dbReference type="Pfam" id="PF08402">
    <property type="entry name" value="TOBE_2"/>
    <property type="match status" value="1"/>
</dbReference>
<dbReference type="GO" id="GO:0016887">
    <property type="term" value="F:ATP hydrolysis activity"/>
    <property type="evidence" value="ECO:0007669"/>
    <property type="project" value="InterPro"/>
</dbReference>
<keyword evidence="3 8" id="KW-0067">ATP-binding</keyword>
<dbReference type="GO" id="GO:0015418">
    <property type="term" value="F:ABC-type quaternary ammonium compound transporting activity"/>
    <property type="evidence" value="ECO:0007669"/>
    <property type="project" value="UniProtKB-EC"/>
</dbReference>
<reference evidence="9" key="1">
    <citation type="submission" date="2016-10" db="EMBL/GenBank/DDBJ databases">
        <authorList>
            <person name="Varghese N."/>
            <person name="Submissions S."/>
        </authorList>
    </citation>
    <scope>NUCLEOTIDE SEQUENCE [LARGE SCALE GENOMIC DNA]</scope>
    <source>
        <strain evidence="9">UNC267MFSha1.1M11</strain>
    </source>
</reference>
<evidence type="ECO:0000313" key="7">
    <source>
        <dbReference type="EMBL" id="QNJ94817.1"/>
    </source>
</evidence>
<dbReference type="SUPFAM" id="SSF52540">
    <property type="entry name" value="P-loop containing nucleoside triphosphate hydrolases"/>
    <property type="match status" value="1"/>
</dbReference>
<proteinExistence type="predicted"/>
<reference evidence="7 10" key="3">
    <citation type="submission" date="2020-07" db="EMBL/GenBank/DDBJ databases">
        <title>Draft genome sequence of four isobutane-metabolizing strains capable of cometabolically degrading diverse ether contaminants.</title>
        <authorList>
            <person name="Chen W."/>
            <person name="Faulkner N."/>
            <person name="Smith C."/>
            <person name="Hyman M."/>
        </authorList>
    </citation>
    <scope>NUCLEOTIDE SEQUENCE [LARGE SCALE GENOMIC DNA]</scope>
    <source>
        <strain evidence="7 10">2A</strain>
    </source>
</reference>
<evidence type="ECO:0000256" key="5">
    <source>
        <dbReference type="SAM" id="MobiDB-lite"/>
    </source>
</evidence>
<dbReference type="GO" id="GO:0043190">
    <property type="term" value="C:ATP-binding cassette (ABC) transporter complex"/>
    <property type="evidence" value="ECO:0007669"/>
    <property type="project" value="InterPro"/>
</dbReference>
<dbReference type="KEGG" id="mflu:HZU40_11530"/>
<organism evidence="8 9">
    <name type="scientific">Mycolicibacterium fluoranthenivorans</name>
    <dbReference type="NCBI Taxonomy" id="258505"/>
    <lineage>
        <taxon>Bacteria</taxon>
        <taxon>Bacillati</taxon>
        <taxon>Actinomycetota</taxon>
        <taxon>Actinomycetes</taxon>
        <taxon>Mycobacteriales</taxon>
        <taxon>Mycobacteriaceae</taxon>
        <taxon>Mycolicibacterium</taxon>
    </lineage>
</organism>
<evidence type="ECO:0000313" key="9">
    <source>
        <dbReference type="Proteomes" id="UP000199707"/>
    </source>
</evidence>
<dbReference type="InterPro" id="IPR017871">
    <property type="entry name" value="ABC_transporter-like_CS"/>
</dbReference>
<evidence type="ECO:0000313" key="8">
    <source>
        <dbReference type="EMBL" id="SCX31419.1"/>
    </source>
</evidence>
<dbReference type="InterPro" id="IPR008995">
    <property type="entry name" value="Mo/tungstate-bd_C_term_dom"/>
</dbReference>
<dbReference type="InterPro" id="IPR003439">
    <property type="entry name" value="ABC_transporter-like_ATP-bd"/>
</dbReference>
<dbReference type="PROSITE" id="PS50893">
    <property type="entry name" value="ABC_TRANSPORTER_2"/>
    <property type="match status" value="1"/>
</dbReference>
<gene>
    <name evidence="7" type="ORF">HZU40_11530</name>
    <name evidence="8" type="ORF">SAMN02799620_05334</name>
</gene>
<dbReference type="InterPro" id="IPR003593">
    <property type="entry name" value="AAA+_ATPase"/>
</dbReference>
<dbReference type="SUPFAM" id="SSF50331">
    <property type="entry name" value="MOP-like"/>
    <property type="match status" value="1"/>
</dbReference>
<dbReference type="Proteomes" id="UP000199707">
    <property type="component" value="Unassembled WGS sequence"/>
</dbReference>
<dbReference type="Proteomes" id="UP000515498">
    <property type="component" value="Chromosome"/>
</dbReference>
<dbReference type="FunFam" id="3.40.50.300:FF:000425">
    <property type="entry name" value="Probable ABC transporter, ATP-binding subunit"/>
    <property type="match status" value="1"/>
</dbReference>
<evidence type="ECO:0000256" key="3">
    <source>
        <dbReference type="ARBA" id="ARBA00022840"/>
    </source>
</evidence>
<evidence type="ECO:0000256" key="2">
    <source>
        <dbReference type="ARBA" id="ARBA00022741"/>
    </source>
</evidence>
<dbReference type="SMART" id="SM00382">
    <property type="entry name" value="AAA"/>
    <property type="match status" value="1"/>
</dbReference>
<keyword evidence="2" id="KW-0547">Nucleotide-binding</keyword>
<dbReference type="PROSITE" id="PS00211">
    <property type="entry name" value="ABC_TRANSPORTER_1"/>
    <property type="match status" value="1"/>
</dbReference>
<dbReference type="AlphaFoldDB" id="A0A1G4WX02"/>
<evidence type="ECO:0000256" key="4">
    <source>
        <dbReference type="ARBA" id="ARBA00066388"/>
    </source>
</evidence>
<dbReference type="STRING" id="1502745.SAMN02799620_05334"/>
<dbReference type="EMBL" id="FMUB01000013">
    <property type="protein sequence ID" value="SCX31419.1"/>
    <property type="molecule type" value="Genomic_DNA"/>
</dbReference>
<dbReference type="RefSeq" id="WP_090363282.1">
    <property type="nucleotide sequence ID" value="NZ_CP059894.1"/>
</dbReference>
<dbReference type="Pfam" id="PF00005">
    <property type="entry name" value="ABC_tran"/>
    <property type="match status" value="1"/>
</dbReference>
<name>A0A1G4WX02_9MYCO</name>
<feature type="domain" description="ABC transporter" evidence="6">
    <location>
        <begin position="8"/>
        <end position="238"/>
    </location>
</feature>
<dbReference type="PANTHER" id="PTHR42781">
    <property type="entry name" value="SPERMIDINE/PUTRESCINE IMPORT ATP-BINDING PROTEIN POTA"/>
    <property type="match status" value="1"/>
</dbReference>
<accession>A0A1G4WX02</accession>
<protein>
    <recommendedName>
        <fullName evidence="4">ABC-type quaternary amine transporter</fullName>
        <ecNumber evidence="4">7.6.2.9</ecNumber>
    </recommendedName>
</protein>
<sequence>MTKEACALRLSKVHRRFGDYVAVEELDLSIADGEFFSLIGPSGCGKTTTLRMIAGLDQPTSGTIEVAGLDVTRTPPHRRPVNTVFQHYALFPHLDVQENVAFGLRERRMSNAEIRPRVDNILELVGLQQRKNHKPRLLSGGQQQRVALARALVLEPQVLVLDEPLGALDLKLRKSMQALLRQVQREVGITFIYVTHDQEEAFSMSTRVGVMNGGILEQVGPPRDVYQRPETLFVADFVGASNHIPVTVTAGPDGNYLAQFGNHQVISEGPANLANNSSAALVVRPEGITLTAPSAGVLQGTVTDTSYSGPQEELTVETPVGKIKAVARGALDCKIGDNVGMTWEATSSWLVAGSVKSGPAESTASDEGDRAADLVDGSVASPT</sequence>
<dbReference type="EMBL" id="CP059894">
    <property type="protein sequence ID" value="QNJ94817.1"/>
    <property type="molecule type" value="Genomic_DNA"/>
</dbReference>
<evidence type="ECO:0000256" key="1">
    <source>
        <dbReference type="ARBA" id="ARBA00022448"/>
    </source>
</evidence>
<keyword evidence="1" id="KW-0813">Transport</keyword>
<dbReference type="InterPro" id="IPR013611">
    <property type="entry name" value="Transp-assoc_OB_typ2"/>
</dbReference>
<dbReference type="PANTHER" id="PTHR42781:SF4">
    <property type="entry name" value="SPERMIDINE_PUTRESCINE IMPORT ATP-BINDING PROTEIN POTA"/>
    <property type="match status" value="1"/>
</dbReference>
<dbReference type="InterPro" id="IPR050093">
    <property type="entry name" value="ABC_SmlMolc_Importer"/>
</dbReference>
<dbReference type="Gene3D" id="2.40.50.100">
    <property type="match status" value="1"/>
</dbReference>
<reference evidence="8" key="2">
    <citation type="submission" date="2016-10" db="EMBL/GenBank/DDBJ databases">
        <authorList>
            <person name="de Groot N.N."/>
        </authorList>
    </citation>
    <scope>NUCLEOTIDE SEQUENCE [LARGE SCALE GENOMIC DNA]</scope>
    <source>
        <strain evidence="8">UNC267MFSha1.1M11</strain>
    </source>
</reference>
<dbReference type="GO" id="GO:0005524">
    <property type="term" value="F:ATP binding"/>
    <property type="evidence" value="ECO:0007669"/>
    <property type="project" value="UniProtKB-KW"/>
</dbReference>
<dbReference type="Gene3D" id="3.40.50.300">
    <property type="entry name" value="P-loop containing nucleotide triphosphate hydrolases"/>
    <property type="match status" value="1"/>
</dbReference>
<dbReference type="EC" id="7.6.2.9" evidence="4"/>